<name>A0ABS8UNI8_DATST</name>
<comment type="caution">
    <text evidence="1">The sequence shown here is derived from an EMBL/GenBank/DDBJ whole genome shotgun (WGS) entry which is preliminary data.</text>
</comment>
<feature type="non-terminal residue" evidence="1">
    <location>
        <position position="68"/>
    </location>
</feature>
<sequence length="68" mass="7733">CQNAEGHRAGLRDTLLMQRDGMLLARRAIHYLWSYDAANAYGAIDCLRSYDVVLLTELLNRVQSHILS</sequence>
<feature type="non-terminal residue" evidence="1">
    <location>
        <position position="1"/>
    </location>
</feature>
<dbReference type="EMBL" id="JACEIK010002324">
    <property type="protein sequence ID" value="MCD9560469.1"/>
    <property type="molecule type" value="Genomic_DNA"/>
</dbReference>
<evidence type="ECO:0000313" key="1">
    <source>
        <dbReference type="EMBL" id="MCD9560469.1"/>
    </source>
</evidence>
<keyword evidence="2" id="KW-1185">Reference proteome</keyword>
<protein>
    <submittedName>
        <fullName evidence="1">Uncharacterized protein</fullName>
    </submittedName>
</protein>
<dbReference type="Proteomes" id="UP000823775">
    <property type="component" value="Unassembled WGS sequence"/>
</dbReference>
<evidence type="ECO:0000313" key="2">
    <source>
        <dbReference type="Proteomes" id="UP000823775"/>
    </source>
</evidence>
<accession>A0ABS8UNI8</accession>
<organism evidence="1 2">
    <name type="scientific">Datura stramonium</name>
    <name type="common">Jimsonweed</name>
    <name type="synonym">Common thornapple</name>
    <dbReference type="NCBI Taxonomy" id="4076"/>
    <lineage>
        <taxon>Eukaryota</taxon>
        <taxon>Viridiplantae</taxon>
        <taxon>Streptophyta</taxon>
        <taxon>Embryophyta</taxon>
        <taxon>Tracheophyta</taxon>
        <taxon>Spermatophyta</taxon>
        <taxon>Magnoliopsida</taxon>
        <taxon>eudicotyledons</taxon>
        <taxon>Gunneridae</taxon>
        <taxon>Pentapetalae</taxon>
        <taxon>asterids</taxon>
        <taxon>lamiids</taxon>
        <taxon>Solanales</taxon>
        <taxon>Solanaceae</taxon>
        <taxon>Solanoideae</taxon>
        <taxon>Datureae</taxon>
        <taxon>Datura</taxon>
    </lineage>
</organism>
<gene>
    <name evidence="1" type="ORF">HAX54_019151</name>
</gene>
<reference evidence="1 2" key="1">
    <citation type="journal article" date="2021" name="BMC Genomics">
        <title>Datura genome reveals duplications of psychoactive alkaloid biosynthetic genes and high mutation rate following tissue culture.</title>
        <authorList>
            <person name="Rajewski A."/>
            <person name="Carter-House D."/>
            <person name="Stajich J."/>
            <person name="Litt A."/>
        </authorList>
    </citation>
    <scope>NUCLEOTIDE SEQUENCE [LARGE SCALE GENOMIC DNA]</scope>
    <source>
        <strain evidence="1">AR-01</strain>
    </source>
</reference>
<proteinExistence type="predicted"/>